<accession>A0A1I6SP46</accession>
<dbReference type="EMBL" id="FOZV01000005">
    <property type="protein sequence ID" value="SFS78709.1"/>
    <property type="molecule type" value="Genomic_DNA"/>
</dbReference>
<dbReference type="RefSeq" id="WP_092311512.1">
    <property type="nucleotide sequence ID" value="NZ_FOZV01000005.1"/>
</dbReference>
<gene>
    <name evidence="2" type="ORF">SAMN05192570_2628</name>
</gene>
<evidence type="ECO:0000313" key="2">
    <source>
        <dbReference type="EMBL" id="SFS78709.1"/>
    </source>
</evidence>
<evidence type="ECO:0000313" key="3">
    <source>
        <dbReference type="Proteomes" id="UP000198788"/>
    </source>
</evidence>
<evidence type="ECO:0008006" key="4">
    <source>
        <dbReference type="Google" id="ProtNLM"/>
    </source>
</evidence>
<keyword evidence="3" id="KW-1185">Reference proteome</keyword>
<name>A0A1I6SP46_9CAUL</name>
<evidence type="ECO:0000256" key="1">
    <source>
        <dbReference type="SAM" id="SignalP"/>
    </source>
</evidence>
<dbReference type="STRING" id="871741.SAMN05192570_2628"/>
<keyword evidence="1" id="KW-0732">Signal</keyword>
<proteinExistence type="predicted"/>
<dbReference type="OrthoDB" id="7619271at2"/>
<reference evidence="3" key="1">
    <citation type="submission" date="2016-10" db="EMBL/GenBank/DDBJ databases">
        <authorList>
            <person name="Varghese N."/>
            <person name="Submissions S."/>
        </authorList>
    </citation>
    <scope>NUCLEOTIDE SEQUENCE [LARGE SCALE GENOMIC DNA]</scope>
    <source>
        <strain evidence="3">CGMCC 1.10683</strain>
    </source>
</reference>
<feature type="signal peptide" evidence="1">
    <location>
        <begin position="1"/>
        <end position="26"/>
    </location>
</feature>
<dbReference type="AlphaFoldDB" id="A0A1I6SP46"/>
<organism evidence="2 3">
    <name type="scientific">Brevundimonas viscosa</name>
    <dbReference type="NCBI Taxonomy" id="871741"/>
    <lineage>
        <taxon>Bacteria</taxon>
        <taxon>Pseudomonadati</taxon>
        <taxon>Pseudomonadota</taxon>
        <taxon>Alphaproteobacteria</taxon>
        <taxon>Caulobacterales</taxon>
        <taxon>Caulobacteraceae</taxon>
        <taxon>Brevundimonas</taxon>
    </lineage>
</organism>
<dbReference type="Proteomes" id="UP000198788">
    <property type="component" value="Unassembled WGS sequence"/>
</dbReference>
<feature type="chain" id="PRO_5011676905" description="Spore coat protein U (SCPU) domain-containing protein" evidence="1">
    <location>
        <begin position="27"/>
        <end position="312"/>
    </location>
</feature>
<protein>
    <recommendedName>
        <fullName evidence="4">Spore coat protein U (SCPU) domain-containing protein</fullName>
    </recommendedName>
</protein>
<sequence>MTARRVAAILALCTAAGLGWSSIAAAQSPAGVPVGCRLLIEPGASRWTIESYDPFSGAPAYGQFQMTWINQGDKACIGDPTVTTRGEAYGLRSQTLPSSDLLRYGLVNESTGADLTPYTSSWNGQFNGPPLRVEPGQRVVQTFGLSVDVEDLGGDGLYQQTVAVGLRRRNSVIHEAERDVTLAINVRPSAVMGLTGTFQRQNGVASINLGELTPGRTNDPVNLWVRGTRGYRVVVQSRNQGRLVQSSGDWAVPYAMSLGGVPIDLINPAPFQSTPGPGLRNDTYPLVVTVGQTAGQRAGRYSDLLTLTLAPM</sequence>